<dbReference type="EMBL" id="JAOPJF010000023">
    <property type="protein sequence ID" value="KAK1145570.1"/>
    <property type="molecule type" value="Genomic_DNA"/>
</dbReference>
<name>A0ACC3B5M4_9EURO</name>
<organism evidence="1 2">
    <name type="scientific">Aspergillus melleus</name>
    <dbReference type="NCBI Taxonomy" id="138277"/>
    <lineage>
        <taxon>Eukaryota</taxon>
        <taxon>Fungi</taxon>
        <taxon>Dikarya</taxon>
        <taxon>Ascomycota</taxon>
        <taxon>Pezizomycotina</taxon>
        <taxon>Eurotiomycetes</taxon>
        <taxon>Eurotiomycetidae</taxon>
        <taxon>Eurotiales</taxon>
        <taxon>Aspergillaceae</taxon>
        <taxon>Aspergillus</taxon>
        <taxon>Aspergillus subgen. Circumdati</taxon>
    </lineage>
</organism>
<reference evidence="1 2" key="1">
    <citation type="journal article" date="2023" name="ACS Omega">
        <title>Identification of the Neoaspergillic Acid Biosynthesis Gene Cluster by Establishing an In Vitro CRISPR-Ribonucleoprotein Genetic System in Aspergillus melleus.</title>
        <authorList>
            <person name="Yuan B."/>
            <person name="Grau M.F."/>
            <person name="Murata R.M."/>
            <person name="Torok T."/>
            <person name="Venkateswaran K."/>
            <person name="Stajich J.E."/>
            <person name="Wang C.C.C."/>
        </authorList>
    </citation>
    <scope>NUCLEOTIDE SEQUENCE [LARGE SCALE GENOMIC DNA]</scope>
    <source>
        <strain evidence="1 2">IMV 1140</strain>
    </source>
</reference>
<protein>
    <submittedName>
        <fullName evidence="1">Uncharacterized protein</fullName>
    </submittedName>
</protein>
<proteinExistence type="predicted"/>
<comment type="caution">
    <text evidence="1">The sequence shown here is derived from an EMBL/GenBank/DDBJ whole genome shotgun (WGS) entry which is preliminary data.</text>
</comment>
<sequence length="305" mass="33223">MPQQVVPFTPVRPSPLSPRRANTTTSCPMTLTTTATASSPTSPSPSQSQSQSQFPFHPQFQFQFQPEQPAGPFALTSTSSSPSPSHSTSTTAFTFSPHQTPTSPSSPRTATSTYAHRYATKISNPLLNQPRSYTASSTPTARSTRRNAFLNRIKRERDAGRFENRGEQIALMEHVAEEKRWGEVMRRRAERLAMGELDLDYDYEGGDGDGDGDGAEDEGQGQEEVELSVEDEIALEEYLRQEDAAHMGPWGPGSGSDHAAATDPSQIGQGGYNGSKDAGSFSDEEYDDIFMDLAQPPSQDMDMSG</sequence>
<gene>
    <name evidence="1" type="ORF">N8T08_004128</name>
</gene>
<evidence type="ECO:0000313" key="2">
    <source>
        <dbReference type="Proteomes" id="UP001177260"/>
    </source>
</evidence>
<accession>A0ACC3B5M4</accession>
<dbReference type="Proteomes" id="UP001177260">
    <property type="component" value="Unassembled WGS sequence"/>
</dbReference>
<evidence type="ECO:0000313" key="1">
    <source>
        <dbReference type="EMBL" id="KAK1145570.1"/>
    </source>
</evidence>
<keyword evidence="2" id="KW-1185">Reference proteome</keyword>